<dbReference type="GO" id="GO:0007018">
    <property type="term" value="P:microtubule-based movement"/>
    <property type="evidence" value="ECO:0007669"/>
    <property type="project" value="InterPro"/>
</dbReference>
<proteinExistence type="inferred from homology"/>
<dbReference type="PANTHER" id="PTHR47972">
    <property type="entry name" value="KINESIN-LIKE PROTEIN KLP-3"/>
    <property type="match status" value="1"/>
</dbReference>
<dbReference type="SUPFAM" id="SSF52540">
    <property type="entry name" value="P-loop containing nucleoside triphosphate hydrolases"/>
    <property type="match status" value="1"/>
</dbReference>
<comment type="similarity">
    <text evidence="7">Belongs to the TRAFAC class myosin-kinesin ATPase superfamily. Kinesin family.</text>
</comment>
<sequence>MYMAQSTIAHKIVHSCHNMPYRSDMCRCIRNNCFTNKRCKCKRDEKNKKTCTVYCKCRKGGRECIDPASVASTSTASTSTSNIRPLTVECLTLESESESEEEELEVVETIINPWQEKSKKLENEKVKEMENKIDALEKQLQQVQKEAEDKIDALEKQLQQAQKEAEEWKILAYKKINECRILRNANHELTGKIQVFCRIRPRTSKEMLQQKALCNINFIDNCTIEVDKSDGSDAMSCSGKQQRTKQFSFDKVFASNASQADIFLELSLLIESSLEGYNVCIFAYGQAGSGKTYTMEGEREPQTEGIIPRTVRHIFRVIQERQLMSTTTYKIKASFLEIYNEELYDLLETTPKKIEIKYDCAKPIINQQDLEKYLQHARHNRRVASTASNERSSRSHLVVRITVSASTKEGVLPTGNLDFVDLAGSETYSERSPRAQQKETTKINCSLSALTRVIRSISNNDLYIPYRDSILTYLLKSSLGGKSKTLMLVNISPLKEHLKTSLQSLQFASEAKECKTGGLRSPRLNASRANSPYSREN</sequence>
<accession>A0A6J1PTG0</accession>
<feature type="compositionally biased region" description="Polar residues" evidence="9">
    <location>
        <begin position="527"/>
        <end position="537"/>
    </location>
</feature>
<keyword evidence="5 7" id="KW-0505">Motor protein</keyword>
<keyword evidence="11" id="KW-1185">Reference proteome</keyword>
<dbReference type="PROSITE" id="PS50067">
    <property type="entry name" value="KINESIN_MOTOR_2"/>
    <property type="match status" value="1"/>
</dbReference>
<dbReference type="GO" id="GO:0005524">
    <property type="term" value="F:ATP binding"/>
    <property type="evidence" value="ECO:0007669"/>
    <property type="project" value="UniProtKB-UniRule"/>
</dbReference>
<dbReference type="GeneID" id="112454817"/>
<evidence type="ECO:0000259" key="10">
    <source>
        <dbReference type="PROSITE" id="PS50067"/>
    </source>
</evidence>
<keyword evidence="6" id="KW-0963">Cytoplasm</keyword>
<dbReference type="InterPro" id="IPR001752">
    <property type="entry name" value="Kinesin_motor_dom"/>
</dbReference>
<keyword evidence="2" id="KW-0493">Microtubule</keyword>
<evidence type="ECO:0000256" key="8">
    <source>
        <dbReference type="SAM" id="Coils"/>
    </source>
</evidence>
<dbReference type="Proteomes" id="UP000504618">
    <property type="component" value="Unplaced"/>
</dbReference>
<name>A0A6J1PTG0_9HYME</name>
<reference evidence="12" key="1">
    <citation type="submission" date="2025-08" db="UniProtKB">
        <authorList>
            <consortium name="RefSeq"/>
        </authorList>
    </citation>
    <scope>IDENTIFICATION</scope>
    <source>
        <tissue evidence="12">Whole body</tissue>
    </source>
</reference>
<dbReference type="RefSeq" id="XP_024872180.1">
    <property type="nucleotide sequence ID" value="XM_025016412.1"/>
</dbReference>
<protein>
    <submittedName>
        <fullName evidence="12">Kinesin-like protein KLP2 isoform X1</fullName>
    </submittedName>
</protein>
<dbReference type="Gene3D" id="3.40.850.10">
    <property type="entry name" value="Kinesin motor domain"/>
    <property type="match status" value="1"/>
</dbReference>
<gene>
    <name evidence="12" type="primary">LOC112454817</name>
</gene>
<feature type="coiled-coil region" evidence="8">
    <location>
        <begin position="119"/>
        <end position="171"/>
    </location>
</feature>
<dbReference type="GO" id="GO:0005874">
    <property type="term" value="C:microtubule"/>
    <property type="evidence" value="ECO:0007669"/>
    <property type="project" value="UniProtKB-KW"/>
</dbReference>
<feature type="domain" description="Kinesin motor" evidence="10">
    <location>
        <begin position="192"/>
        <end position="514"/>
    </location>
</feature>
<dbReference type="Pfam" id="PF00225">
    <property type="entry name" value="Kinesin"/>
    <property type="match status" value="1"/>
</dbReference>
<feature type="binding site" evidence="7">
    <location>
        <begin position="285"/>
        <end position="292"/>
    </location>
    <ligand>
        <name>ATP</name>
        <dbReference type="ChEBI" id="CHEBI:30616"/>
    </ligand>
</feature>
<organism evidence="11 12">
    <name type="scientific">Temnothorax curvispinosus</name>
    <dbReference type="NCBI Taxonomy" id="300111"/>
    <lineage>
        <taxon>Eukaryota</taxon>
        <taxon>Metazoa</taxon>
        <taxon>Ecdysozoa</taxon>
        <taxon>Arthropoda</taxon>
        <taxon>Hexapoda</taxon>
        <taxon>Insecta</taxon>
        <taxon>Pterygota</taxon>
        <taxon>Neoptera</taxon>
        <taxon>Endopterygota</taxon>
        <taxon>Hymenoptera</taxon>
        <taxon>Apocrita</taxon>
        <taxon>Aculeata</taxon>
        <taxon>Formicoidea</taxon>
        <taxon>Formicidae</taxon>
        <taxon>Myrmicinae</taxon>
        <taxon>Temnothorax</taxon>
    </lineage>
</organism>
<evidence type="ECO:0000256" key="2">
    <source>
        <dbReference type="ARBA" id="ARBA00022701"/>
    </source>
</evidence>
<keyword evidence="8" id="KW-0175">Coiled coil</keyword>
<evidence type="ECO:0000256" key="7">
    <source>
        <dbReference type="PROSITE-ProRule" id="PRU00283"/>
    </source>
</evidence>
<keyword evidence="4 7" id="KW-0067">ATP-binding</keyword>
<comment type="subcellular location">
    <subcellularLocation>
        <location evidence="1">Cytoplasm</location>
        <location evidence="1">Cytoskeleton</location>
    </subcellularLocation>
</comment>
<dbReference type="AlphaFoldDB" id="A0A6J1PTG0"/>
<dbReference type="InterPro" id="IPR027640">
    <property type="entry name" value="Kinesin-like_fam"/>
</dbReference>
<evidence type="ECO:0000313" key="12">
    <source>
        <dbReference type="RefSeq" id="XP_024872180.1"/>
    </source>
</evidence>
<evidence type="ECO:0000256" key="9">
    <source>
        <dbReference type="SAM" id="MobiDB-lite"/>
    </source>
</evidence>
<evidence type="ECO:0000256" key="5">
    <source>
        <dbReference type="ARBA" id="ARBA00023175"/>
    </source>
</evidence>
<evidence type="ECO:0000256" key="1">
    <source>
        <dbReference type="ARBA" id="ARBA00004245"/>
    </source>
</evidence>
<dbReference type="OrthoDB" id="3176171at2759"/>
<dbReference type="PRINTS" id="PR00380">
    <property type="entry name" value="KINESINHEAVY"/>
</dbReference>
<evidence type="ECO:0000256" key="3">
    <source>
        <dbReference type="ARBA" id="ARBA00022741"/>
    </source>
</evidence>
<evidence type="ECO:0000256" key="4">
    <source>
        <dbReference type="ARBA" id="ARBA00022840"/>
    </source>
</evidence>
<dbReference type="GO" id="GO:0008017">
    <property type="term" value="F:microtubule binding"/>
    <property type="evidence" value="ECO:0007669"/>
    <property type="project" value="InterPro"/>
</dbReference>
<keyword evidence="3 7" id="KW-0547">Nucleotide-binding</keyword>
<dbReference type="InterPro" id="IPR027417">
    <property type="entry name" value="P-loop_NTPase"/>
</dbReference>
<keyword evidence="6" id="KW-0206">Cytoskeleton</keyword>
<dbReference type="GO" id="GO:0003777">
    <property type="term" value="F:microtubule motor activity"/>
    <property type="evidence" value="ECO:0007669"/>
    <property type="project" value="InterPro"/>
</dbReference>
<dbReference type="SMART" id="SM00129">
    <property type="entry name" value="KISc"/>
    <property type="match status" value="1"/>
</dbReference>
<evidence type="ECO:0000256" key="6">
    <source>
        <dbReference type="ARBA" id="ARBA00023212"/>
    </source>
</evidence>
<dbReference type="InterPro" id="IPR036961">
    <property type="entry name" value="Kinesin_motor_dom_sf"/>
</dbReference>
<dbReference type="PANTHER" id="PTHR47972:SF45">
    <property type="entry name" value="PROTEIN CLARET SEGREGATIONAL"/>
    <property type="match status" value="1"/>
</dbReference>
<evidence type="ECO:0000313" key="11">
    <source>
        <dbReference type="Proteomes" id="UP000504618"/>
    </source>
</evidence>
<feature type="region of interest" description="Disordered" evidence="9">
    <location>
        <begin position="514"/>
        <end position="537"/>
    </location>
</feature>